<dbReference type="PROSITE" id="PS51186">
    <property type="entry name" value="GNAT"/>
    <property type="match status" value="1"/>
</dbReference>
<dbReference type="InterPro" id="IPR000182">
    <property type="entry name" value="GNAT_dom"/>
</dbReference>
<dbReference type="Pfam" id="PF13302">
    <property type="entry name" value="Acetyltransf_3"/>
    <property type="match status" value="1"/>
</dbReference>
<dbReference type="EMBL" id="JAJEKE010000001">
    <property type="protein sequence ID" value="MCQ1528429.1"/>
    <property type="molecule type" value="Genomic_DNA"/>
</dbReference>
<gene>
    <name evidence="2" type="ORF">LJD61_02550</name>
</gene>
<keyword evidence="3" id="KW-1185">Reference proteome</keyword>
<organism evidence="2 3">
    <name type="scientific">Lutispora saccharofermentans</name>
    <dbReference type="NCBI Taxonomy" id="3024236"/>
    <lineage>
        <taxon>Bacteria</taxon>
        <taxon>Bacillati</taxon>
        <taxon>Bacillota</taxon>
        <taxon>Clostridia</taxon>
        <taxon>Lutisporales</taxon>
        <taxon>Lutisporaceae</taxon>
        <taxon>Lutispora</taxon>
    </lineage>
</organism>
<dbReference type="RefSeq" id="WP_255225910.1">
    <property type="nucleotide sequence ID" value="NZ_JAJEKE010000001.1"/>
</dbReference>
<accession>A0ABT1NBM2</accession>
<dbReference type="InterPro" id="IPR051531">
    <property type="entry name" value="N-acetyltransferase"/>
</dbReference>
<name>A0ABT1NBM2_9FIRM</name>
<evidence type="ECO:0000313" key="3">
    <source>
        <dbReference type="Proteomes" id="UP001651880"/>
    </source>
</evidence>
<dbReference type="Gene3D" id="3.40.630.30">
    <property type="match status" value="1"/>
</dbReference>
<dbReference type="PANTHER" id="PTHR43792:SF1">
    <property type="entry name" value="N-ACETYLTRANSFERASE DOMAIN-CONTAINING PROTEIN"/>
    <property type="match status" value="1"/>
</dbReference>
<evidence type="ECO:0000313" key="2">
    <source>
        <dbReference type="EMBL" id="MCQ1528429.1"/>
    </source>
</evidence>
<comment type="caution">
    <text evidence="2">The sequence shown here is derived from an EMBL/GenBank/DDBJ whole genome shotgun (WGS) entry which is preliminary data.</text>
</comment>
<dbReference type="Proteomes" id="UP001651880">
    <property type="component" value="Unassembled WGS sequence"/>
</dbReference>
<sequence>MLNNKNNQLETERLYLRHFKTGDIDEYSKIMGQDEVGQWLPRGRGYTKEEVEKSMAGMSKHWEEKGYGIWAVIEKESGKIIGHCGLNFVKQNDEVEVLYALGKEYWGLGYATEAAGAALDFGFDVVGLDRIVAFAKTDNTASKKVIEKIGLKYIKDIEIFGMTCAYYDMKRKPENI</sequence>
<reference evidence="2 3" key="1">
    <citation type="submission" date="2021-10" db="EMBL/GenBank/DDBJ databases">
        <title>Lutispora strain m25 sp. nov., a thermophilic, non-spore-forming bacterium isolated from a lab-scale methanogenic bioreactor digesting anaerobic sludge.</title>
        <authorList>
            <person name="El Houari A."/>
            <person name="Mcdonald J."/>
        </authorList>
    </citation>
    <scope>NUCLEOTIDE SEQUENCE [LARGE SCALE GENOMIC DNA]</scope>
    <source>
        <strain evidence="3">m25</strain>
    </source>
</reference>
<dbReference type="PANTHER" id="PTHR43792">
    <property type="entry name" value="GNAT FAMILY, PUTATIVE (AFU_ORTHOLOGUE AFUA_3G00765)-RELATED-RELATED"/>
    <property type="match status" value="1"/>
</dbReference>
<proteinExistence type="predicted"/>
<dbReference type="InterPro" id="IPR016181">
    <property type="entry name" value="Acyl_CoA_acyltransferase"/>
</dbReference>
<dbReference type="SUPFAM" id="SSF55729">
    <property type="entry name" value="Acyl-CoA N-acyltransferases (Nat)"/>
    <property type="match status" value="1"/>
</dbReference>
<protein>
    <submittedName>
        <fullName evidence="2">GNAT family N-acetyltransferase</fullName>
    </submittedName>
</protein>
<evidence type="ECO:0000259" key="1">
    <source>
        <dbReference type="PROSITE" id="PS51186"/>
    </source>
</evidence>
<feature type="domain" description="N-acetyltransferase" evidence="1">
    <location>
        <begin position="14"/>
        <end position="173"/>
    </location>
</feature>